<comment type="domain">
    <text evidence="1">The PPC domain mediates interactions between AHL proteins.</text>
</comment>
<keyword evidence="1" id="KW-0539">Nucleus</keyword>
<name>A0ABQ8HJF0_9ROSI</name>
<dbReference type="Proteomes" id="UP000827721">
    <property type="component" value="Unassembled WGS sequence"/>
</dbReference>
<keyword evidence="1" id="KW-0804">Transcription</keyword>
<reference evidence="2 3" key="1">
    <citation type="submission" date="2021-02" db="EMBL/GenBank/DDBJ databases">
        <title>Plant Genome Project.</title>
        <authorList>
            <person name="Zhang R.-G."/>
        </authorList>
    </citation>
    <scope>NUCLEOTIDE SEQUENCE [LARGE SCALE GENOMIC DNA]</scope>
    <source>
        <tissue evidence="2">Leaves</tissue>
    </source>
</reference>
<sequence length="118" mass="12932">MQSSPVLAPPINIACVMPDNSSTKRCRGQPMGFEKSRDLASVGGYFAEIARGNFSPHVVTVPIREDLAGTILSVFRRSSHELRVLSLVGRVSNVVLCQSDSLTTGLKFELLVYYFQAK</sequence>
<dbReference type="SUPFAM" id="SSF117856">
    <property type="entry name" value="AF0104/ALDC/Ptd012-like"/>
    <property type="match status" value="1"/>
</dbReference>
<keyword evidence="1" id="KW-0238">DNA-binding</keyword>
<protein>
    <recommendedName>
        <fullName evidence="1">AT-hook motif nuclear-localized protein</fullName>
    </recommendedName>
</protein>
<keyword evidence="1" id="KW-0805">Transcription regulation</keyword>
<keyword evidence="3" id="KW-1185">Reference proteome</keyword>
<comment type="subcellular location">
    <subcellularLocation>
        <location evidence="1">Nucleus</location>
    </subcellularLocation>
</comment>
<evidence type="ECO:0000313" key="2">
    <source>
        <dbReference type="EMBL" id="KAH7561172.1"/>
    </source>
</evidence>
<dbReference type="PANTHER" id="PTHR31500:SF56">
    <property type="entry name" value="AT-HOOK MOTIF NUCLEAR-LOCALIZED PROTEIN"/>
    <property type="match status" value="1"/>
</dbReference>
<organism evidence="2 3">
    <name type="scientific">Xanthoceras sorbifolium</name>
    <dbReference type="NCBI Taxonomy" id="99658"/>
    <lineage>
        <taxon>Eukaryota</taxon>
        <taxon>Viridiplantae</taxon>
        <taxon>Streptophyta</taxon>
        <taxon>Embryophyta</taxon>
        <taxon>Tracheophyta</taxon>
        <taxon>Spermatophyta</taxon>
        <taxon>Magnoliopsida</taxon>
        <taxon>eudicotyledons</taxon>
        <taxon>Gunneridae</taxon>
        <taxon>Pentapetalae</taxon>
        <taxon>rosids</taxon>
        <taxon>malvids</taxon>
        <taxon>Sapindales</taxon>
        <taxon>Sapindaceae</taxon>
        <taxon>Xanthoceroideae</taxon>
        <taxon>Xanthoceras</taxon>
    </lineage>
</organism>
<evidence type="ECO:0000313" key="3">
    <source>
        <dbReference type="Proteomes" id="UP000827721"/>
    </source>
</evidence>
<proteinExistence type="predicted"/>
<comment type="function">
    <text evidence="1">Transcription factor that specifically binds AT-rich DNA sequences related to the nuclear matrix attachment regions (MARs).</text>
</comment>
<accession>A0ABQ8HJF0</accession>
<comment type="caution">
    <text evidence="2">The sequence shown here is derived from an EMBL/GenBank/DDBJ whole genome shotgun (WGS) entry which is preliminary data.</text>
</comment>
<dbReference type="PANTHER" id="PTHR31500">
    <property type="entry name" value="AT-HOOK MOTIF NUCLEAR-LOCALIZED PROTEIN 9"/>
    <property type="match status" value="1"/>
</dbReference>
<evidence type="ECO:0000256" key="1">
    <source>
        <dbReference type="RuleBase" id="RU367031"/>
    </source>
</evidence>
<dbReference type="InterPro" id="IPR039605">
    <property type="entry name" value="AHL"/>
</dbReference>
<dbReference type="EMBL" id="JAFEMO010000010">
    <property type="protein sequence ID" value="KAH7561172.1"/>
    <property type="molecule type" value="Genomic_DNA"/>
</dbReference>
<gene>
    <name evidence="2" type="ORF">JRO89_XS10G0184500</name>
</gene>